<protein>
    <submittedName>
        <fullName evidence="2">Uncharacterized protein</fullName>
    </submittedName>
</protein>
<evidence type="ECO:0000313" key="2">
    <source>
        <dbReference type="EMBL" id="CAH1797072.1"/>
    </source>
</evidence>
<accession>A0A8J1TXT9</accession>
<dbReference type="PANTHER" id="PTHR31709:SF3">
    <property type="entry name" value="LEUCINE ZIPPER PROTEIN 4-RELATED"/>
    <property type="match status" value="1"/>
</dbReference>
<dbReference type="PANTHER" id="PTHR31709">
    <property type="entry name" value="LEUCINE ZIPPER PROTEIN 4-RELATED"/>
    <property type="match status" value="1"/>
</dbReference>
<dbReference type="InterPro" id="IPR052690">
    <property type="entry name" value="Antho-RFamide"/>
</dbReference>
<comment type="caution">
    <text evidence="2">The sequence shown here is derived from an EMBL/GenBank/DDBJ whole genome shotgun (WGS) entry which is preliminary data.</text>
</comment>
<feature type="compositionally biased region" description="Low complexity" evidence="1">
    <location>
        <begin position="527"/>
        <end position="538"/>
    </location>
</feature>
<feature type="compositionally biased region" description="Polar residues" evidence="1">
    <location>
        <begin position="459"/>
        <end position="475"/>
    </location>
</feature>
<gene>
    <name evidence="2" type="ORF">OFUS_LOCUS21411</name>
</gene>
<dbReference type="AlphaFoldDB" id="A0A8J1TXT9"/>
<evidence type="ECO:0000256" key="1">
    <source>
        <dbReference type="SAM" id="MobiDB-lite"/>
    </source>
</evidence>
<feature type="compositionally biased region" description="Basic and acidic residues" evidence="1">
    <location>
        <begin position="501"/>
        <end position="526"/>
    </location>
</feature>
<dbReference type="Proteomes" id="UP000749559">
    <property type="component" value="Unassembled WGS sequence"/>
</dbReference>
<feature type="compositionally biased region" description="Basic and acidic residues" evidence="1">
    <location>
        <begin position="438"/>
        <end position="457"/>
    </location>
</feature>
<evidence type="ECO:0000313" key="3">
    <source>
        <dbReference type="Proteomes" id="UP000749559"/>
    </source>
</evidence>
<keyword evidence="3" id="KW-1185">Reference proteome</keyword>
<reference evidence="2" key="1">
    <citation type="submission" date="2022-03" db="EMBL/GenBank/DDBJ databases">
        <authorList>
            <person name="Martin C."/>
        </authorList>
    </citation>
    <scope>NUCLEOTIDE SEQUENCE</scope>
</reference>
<feature type="compositionally biased region" description="Low complexity" evidence="1">
    <location>
        <begin position="476"/>
        <end position="500"/>
    </location>
</feature>
<sequence>MSVLFTTKLQHNCRWLFMIQVVYRKVTQRKTIQVQHKSVSAVKEHSNLKRQTEGDADCLITMESNSNDVKVSYVDLCRNVQISDGNLFMCLVNNDGVLSLEMKGNTGEDVFKYTVYDYNTAGGVQDFMNIMQNNQQVDLQYYCIVTDDRDKNINIDLQRVDSFPPPENTRVADKRFYYSFSPSSNKNIFQAGEHIDYYIAVAPSSTEVVAETSEFAFSILYPNLTPSKTQPHFGYFHIFTHSGNIVTTTKTEDGFKLLAVNPKIMEKRLSKAASDEVDKNSEIQSDLLNDPTFKIYSYDYHEAPTIDEPNPPVMQAVAAYSPAIDRYVAFEVLPDGTTGPITLKKYEHGPDEALKRVPGQRFFIIEKEDDKAIFRVHDDRDLILFENLLAGANPKQRTTLGLRPGKEGEPIHLPNAMFTLKSVPAPGKEDDVEPSSSDESHAEEDTTKPIDADKIKPTDTATSNPIDTDATKPSNTDTTKPTDADTTMPTNTDTTQLTDTDTTKPNDTDTTKPTDRDTTKPTDADTTKPTNTDTTKPTDTTRRSSVLNIFSCCCRK</sequence>
<feature type="region of interest" description="Disordered" evidence="1">
    <location>
        <begin position="421"/>
        <end position="542"/>
    </location>
</feature>
<name>A0A8J1TXT9_OWEFU</name>
<proteinExistence type="predicted"/>
<organism evidence="2 3">
    <name type="scientific">Owenia fusiformis</name>
    <name type="common">Polychaete worm</name>
    <dbReference type="NCBI Taxonomy" id="6347"/>
    <lineage>
        <taxon>Eukaryota</taxon>
        <taxon>Metazoa</taxon>
        <taxon>Spiralia</taxon>
        <taxon>Lophotrochozoa</taxon>
        <taxon>Annelida</taxon>
        <taxon>Polychaeta</taxon>
        <taxon>Sedentaria</taxon>
        <taxon>Canalipalpata</taxon>
        <taxon>Sabellida</taxon>
        <taxon>Oweniida</taxon>
        <taxon>Oweniidae</taxon>
        <taxon>Owenia</taxon>
    </lineage>
</organism>
<dbReference type="EMBL" id="CAIIXF020000010">
    <property type="protein sequence ID" value="CAH1797072.1"/>
    <property type="molecule type" value="Genomic_DNA"/>
</dbReference>